<protein>
    <submittedName>
        <fullName evidence="1">Uncharacterized protein</fullName>
    </submittedName>
</protein>
<sequence>MQPSDTDNTAPQREVWSTTRHEASLLAGFTSAETHKAIQENVYVILGHGTFQRRLLFTGMLSVAVLLLHALADQLIAREFVHWCAPPHDLRDLPADVWKNVAIPLGPDGEPSQCDIYDPPLMKSATQQRRVVHCDHWVYDTSNTDDSIVSRWDLVCDNDWLLKLSKTVYAMGAMLFVPAAGLLADRFGRRSAIVGNAVGALVFSVGAFISERFAMFVISRFFVSACTCSVQVLIFIQLYEVTGNERRALFGLLDTAVGTTVLGLSIHLLSALEPQWYQSHAILILPTAMLAFWCSLIEESPTWLLATWRARYADQIILLAATQNGVDLVKARATLNALRKQISRRERMLATTVTTLAEGYFESALFRRRAVAVLLSWFSVNFTYYGHVLRAVSSNHMWHASQAVTQAGLYYIVWRVLHNHGQREILSVLLAALCLLVALKASALIMDVASLRTPMEVVVESVSSAALSLNYGYTADVFPTITRSLGLCVAYAFGRLGVLAVVALSQIAGREGDAAISLIMMVVVLVSVMSIQSLPEAYVEKSKEQQLSASMTEAERKALIQASLSPASPSHHVKHSHRKSRTSGSLSLSSASPREKSKSPQRPEGVEEP</sequence>
<evidence type="ECO:0000313" key="1">
    <source>
        <dbReference type="EMBL" id="KAH6931959.1"/>
    </source>
</evidence>
<keyword evidence="2" id="KW-1185">Reference proteome</keyword>
<gene>
    <name evidence="1" type="ORF">HPB50_001846</name>
</gene>
<dbReference type="EMBL" id="CM023484">
    <property type="protein sequence ID" value="KAH6931959.1"/>
    <property type="molecule type" value="Genomic_DNA"/>
</dbReference>
<accession>A0ACB7SGZ6</accession>
<name>A0ACB7SGZ6_HYAAI</name>
<organism evidence="1 2">
    <name type="scientific">Hyalomma asiaticum</name>
    <name type="common">Tick</name>
    <dbReference type="NCBI Taxonomy" id="266040"/>
    <lineage>
        <taxon>Eukaryota</taxon>
        <taxon>Metazoa</taxon>
        <taxon>Ecdysozoa</taxon>
        <taxon>Arthropoda</taxon>
        <taxon>Chelicerata</taxon>
        <taxon>Arachnida</taxon>
        <taxon>Acari</taxon>
        <taxon>Parasitiformes</taxon>
        <taxon>Ixodida</taxon>
        <taxon>Ixodoidea</taxon>
        <taxon>Ixodidae</taxon>
        <taxon>Hyalomminae</taxon>
        <taxon>Hyalomma</taxon>
    </lineage>
</organism>
<evidence type="ECO:0000313" key="2">
    <source>
        <dbReference type="Proteomes" id="UP000821845"/>
    </source>
</evidence>
<proteinExistence type="predicted"/>
<reference evidence="1" key="1">
    <citation type="submission" date="2020-05" db="EMBL/GenBank/DDBJ databases">
        <title>Large-scale comparative analyses of tick genomes elucidate their genetic diversity and vector capacities.</title>
        <authorList>
            <person name="Jia N."/>
            <person name="Wang J."/>
            <person name="Shi W."/>
            <person name="Du L."/>
            <person name="Sun Y."/>
            <person name="Zhan W."/>
            <person name="Jiang J."/>
            <person name="Wang Q."/>
            <person name="Zhang B."/>
            <person name="Ji P."/>
            <person name="Sakyi L.B."/>
            <person name="Cui X."/>
            <person name="Yuan T."/>
            <person name="Jiang B."/>
            <person name="Yang W."/>
            <person name="Lam T.T.-Y."/>
            <person name="Chang Q."/>
            <person name="Ding S."/>
            <person name="Wang X."/>
            <person name="Zhu J."/>
            <person name="Ruan X."/>
            <person name="Zhao L."/>
            <person name="Wei J."/>
            <person name="Que T."/>
            <person name="Du C."/>
            <person name="Cheng J."/>
            <person name="Dai P."/>
            <person name="Han X."/>
            <person name="Huang E."/>
            <person name="Gao Y."/>
            <person name="Liu J."/>
            <person name="Shao H."/>
            <person name="Ye R."/>
            <person name="Li L."/>
            <person name="Wei W."/>
            <person name="Wang X."/>
            <person name="Wang C."/>
            <person name="Yang T."/>
            <person name="Huo Q."/>
            <person name="Li W."/>
            <person name="Guo W."/>
            <person name="Chen H."/>
            <person name="Zhou L."/>
            <person name="Ni X."/>
            <person name="Tian J."/>
            <person name="Zhou Y."/>
            <person name="Sheng Y."/>
            <person name="Liu T."/>
            <person name="Pan Y."/>
            <person name="Xia L."/>
            <person name="Li J."/>
            <person name="Zhao F."/>
            <person name="Cao W."/>
        </authorList>
    </citation>
    <scope>NUCLEOTIDE SEQUENCE</scope>
    <source>
        <strain evidence="1">Hyas-2018</strain>
    </source>
</reference>
<dbReference type="Proteomes" id="UP000821845">
    <property type="component" value="Chromosome 4"/>
</dbReference>
<comment type="caution">
    <text evidence="1">The sequence shown here is derived from an EMBL/GenBank/DDBJ whole genome shotgun (WGS) entry which is preliminary data.</text>
</comment>